<dbReference type="STRING" id="857340.A0A086SWS8"/>
<feature type="transmembrane region" description="Helical" evidence="7">
    <location>
        <begin position="63"/>
        <end position="83"/>
    </location>
</feature>
<comment type="subcellular location">
    <subcellularLocation>
        <location evidence="1">Membrane</location>
        <topology evidence="1">Multi-pass membrane protein</topology>
    </subcellularLocation>
</comment>
<evidence type="ECO:0000256" key="5">
    <source>
        <dbReference type="ARBA" id="ARBA00038359"/>
    </source>
</evidence>
<keyword evidence="4 7" id="KW-0472">Membrane</keyword>
<keyword evidence="2 7" id="KW-0812">Transmembrane</keyword>
<feature type="transmembrane region" description="Helical" evidence="7">
    <location>
        <begin position="30"/>
        <end position="51"/>
    </location>
</feature>
<feature type="transmembrane region" description="Helical" evidence="7">
    <location>
        <begin position="141"/>
        <end position="163"/>
    </location>
</feature>
<feature type="compositionally biased region" description="Basic and acidic residues" evidence="6">
    <location>
        <begin position="313"/>
        <end position="323"/>
    </location>
</feature>
<keyword evidence="3 7" id="KW-1133">Transmembrane helix</keyword>
<keyword evidence="10" id="KW-1185">Reference proteome</keyword>
<sequence>MEPNMDPNAKPPLQPHQTPEYMAQDKSPSIIATCIAVSVASTFFVFARLFTRKKIMGQLHLDDYLITLAIPFEWTCTAIAIVATTYGNGKHFDTLSINEMQGAIFWTILGFPFGIMAFAIPKLAVVALLQRLLNPNRWHQIFLWVLASLCTGALLGCVVILFAQCSPAESQWNFAITEKTCIDKWILVDYAIFAGGFSAFTDLYLAVYPAVVLWKLQINIKKKIALCFALGIGSIATVVAIYKCTRLPSLASADFSYNTSDLVIWTVVEAGTIIIACCIPVLQPLVDLIFGRRTLGSSGSYRRYGSRSGSGHLKSDIEMDKGAKGGSGTQRSRTLASSKNNTLAGSRTADDDDADAESQESILRDDFDYHNHHTDASGKKKKAASSGHAARSSDGRILRTDSVTVTYHQNAGATEEGTKNSAAAGGPNKSWMRI</sequence>
<feature type="transmembrane region" description="Helical" evidence="7">
    <location>
        <begin position="224"/>
        <end position="242"/>
    </location>
</feature>
<dbReference type="PANTHER" id="PTHR33048:SF155">
    <property type="entry name" value="INTEGRAL MEMBRANE PROTEIN"/>
    <property type="match status" value="1"/>
</dbReference>
<dbReference type="Pfam" id="PF20684">
    <property type="entry name" value="Fung_rhodopsin"/>
    <property type="match status" value="1"/>
</dbReference>
<evidence type="ECO:0000256" key="4">
    <source>
        <dbReference type="ARBA" id="ARBA00023136"/>
    </source>
</evidence>
<dbReference type="InterPro" id="IPR049326">
    <property type="entry name" value="Rhodopsin_dom_fungi"/>
</dbReference>
<feature type="compositionally biased region" description="Basic and acidic residues" evidence="6">
    <location>
        <begin position="362"/>
        <end position="378"/>
    </location>
</feature>
<comment type="caution">
    <text evidence="9">The sequence shown here is derived from an EMBL/GenBank/DDBJ whole genome shotgun (WGS) entry which is preliminary data.</text>
</comment>
<evidence type="ECO:0000256" key="3">
    <source>
        <dbReference type="ARBA" id="ARBA00022989"/>
    </source>
</evidence>
<proteinExistence type="inferred from homology"/>
<feature type="region of interest" description="Disordered" evidence="6">
    <location>
        <begin position="301"/>
        <end position="434"/>
    </location>
</feature>
<feature type="transmembrane region" description="Helical" evidence="7">
    <location>
        <begin position="262"/>
        <end position="282"/>
    </location>
</feature>
<comment type="similarity">
    <text evidence="5">Belongs to the SAT4 family.</text>
</comment>
<evidence type="ECO:0000259" key="8">
    <source>
        <dbReference type="Pfam" id="PF20684"/>
    </source>
</evidence>
<dbReference type="GO" id="GO:0016020">
    <property type="term" value="C:membrane"/>
    <property type="evidence" value="ECO:0007669"/>
    <property type="project" value="UniProtKB-SubCell"/>
</dbReference>
<dbReference type="InterPro" id="IPR052337">
    <property type="entry name" value="SAT4-like"/>
</dbReference>
<evidence type="ECO:0000313" key="10">
    <source>
        <dbReference type="Proteomes" id="UP000029964"/>
    </source>
</evidence>
<feature type="compositionally biased region" description="Low complexity" evidence="6">
    <location>
        <begin position="301"/>
        <end position="311"/>
    </location>
</feature>
<accession>A0A086SWS8</accession>
<name>A0A086SWS8_HAPC1</name>
<evidence type="ECO:0000256" key="7">
    <source>
        <dbReference type="SAM" id="Phobius"/>
    </source>
</evidence>
<gene>
    <name evidence="9" type="ORF">ACRE_077180</name>
</gene>
<dbReference type="AlphaFoldDB" id="A0A086SWS8"/>
<evidence type="ECO:0000256" key="6">
    <source>
        <dbReference type="SAM" id="MobiDB-lite"/>
    </source>
</evidence>
<reference evidence="10" key="1">
    <citation type="journal article" date="2014" name="Genome Announc.">
        <title>Genome sequence and annotation of Acremonium chrysogenum, producer of the beta-lactam antibiotic cephalosporin C.</title>
        <authorList>
            <person name="Terfehr D."/>
            <person name="Dahlmann T.A."/>
            <person name="Specht T."/>
            <person name="Zadra I."/>
            <person name="Kuernsteiner H."/>
            <person name="Kueck U."/>
        </authorList>
    </citation>
    <scope>NUCLEOTIDE SEQUENCE [LARGE SCALE GENOMIC DNA]</scope>
    <source>
        <strain evidence="10">ATCC 11550 / CBS 779.69 / DSM 880 / IAM 14645 / JCM 23072 / IMI 49137</strain>
    </source>
</reference>
<evidence type="ECO:0000313" key="9">
    <source>
        <dbReference type="EMBL" id="KFH41560.1"/>
    </source>
</evidence>
<protein>
    <recommendedName>
        <fullName evidence="8">Rhodopsin domain-containing protein</fullName>
    </recommendedName>
</protein>
<feature type="compositionally biased region" description="Polar residues" evidence="6">
    <location>
        <begin position="401"/>
        <end position="412"/>
    </location>
</feature>
<evidence type="ECO:0000256" key="1">
    <source>
        <dbReference type="ARBA" id="ARBA00004141"/>
    </source>
</evidence>
<evidence type="ECO:0000256" key="2">
    <source>
        <dbReference type="ARBA" id="ARBA00022692"/>
    </source>
</evidence>
<dbReference type="OrthoDB" id="5429740at2759"/>
<organism evidence="9 10">
    <name type="scientific">Hapsidospora chrysogenum (strain ATCC 11550 / CBS 779.69 / DSM 880 / IAM 14645 / JCM 23072 / IMI 49137)</name>
    <name type="common">Acremonium chrysogenum</name>
    <dbReference type="NCBI Taxonomy" id="857340"/>
    <lineage>
        <taxon>Eukaryota</taxon>
        <taxon>Fungi</taxon>
        <taxon>Dikarya</taxon>
        <taxon>Ascomycota</taxon>
        <taxon>Pezizomycotina</taxon>
        <taxon>Sordariomycetes</taxon>
        <taxon>Hypocreomycetidae</taxon>
        <taxon>Hypocreales</taxon>
        <taxon>Bionectriaceae</taxon>
        <taxon>Hapsidospora</taxon>
    </lineage>
</organism>
<feature type="transmembrane region" description="Helical" evidence="7">
    <location>
        <begin position="103"/>
        <end position="129"/>
    </location>
</feature>
<dbReference type="Proteomes" id="UP000029964">
    <property type="component" value="Unassembled WGS sequence"/>
</dbReference>
<feature type="domain" description="Rhodopsin" evidence="8">
    <location>
        <begin position="47"/>
        <end position="286"/>
    </location>
</feature>
<dbReference type="HOGENOM" id="CLU_028200_3_7_1"/>
<feature type="compositionally biased region" description="Polar residues" evidence="6">
    <location>
        <begin position="329"/>
        <end position="345"/>
    </location>
</feature>
<feature type="transmembrane region" description="Helical" evidence="7">
    <location>
        <begin position="190"/>
        <end position="212"/>
    </location>
</feature>
<dbReference type="EMBL" id="JPKY01000123">
    <property type="protein sequence ID" value="KFH41560.1"/>
    <property type="molecule type" value="Genomic_DNA"/>
</dbReference>
<dbReference type="PANTHER" id="PTHR33048">
    <property type="entry name" value="PTH11-LIKE INTEGRAL MEMBRANE PROTEIN (AFU_ORTHOLOGUE AFUA_5G11245)"/>
    <property type="match status" value="1"/>
</dbReference>
<feature type="region of interest" description="Disordered" evidence="6">
    <location>
        <begin position="1"/>
        <end position="20"/>
    </location>
</feature>